<evidence type="ECO:0000256" key="3">
    <source>
        <dbReference type="ARBA" id="ARBA00022989"/>
    </source>
</evidence>
<feature type="transmembrane region" description="Helical" evidence="5">
    <location>
        <begin position="60"/>
        <end position="78"/>
    </location>
</feature>
<protein>
    <submittedName>
        <fullName evidence="6">RTA1 like protein</fullName>
    </submittedName>
</protein>
<dbReference type="GO" id="GO:0016020">
    <property type="term" value="C:membrane"/>
    <property type="evidence" value="ECO:0007669"/>
    <property type="project" value="UniProtKB-SubCell"/>
</dbReference>
<evidence type="ECO:0000256" key="1">
    <source>
        <dbReference type="ARBA" id="ARBA00004141"/>
    </source>
</evidence>
<name>A0A6G1HQ93_9PEZI</name>
<keyword evidence="3 5" id="KW-1133">Transmembrane helix</keyword>
<feature type="transmembrane region" description="Helical" evidence="5">
    <location>
        <begin position="172"/>
        <end position="195"/>
    </location>
</feature>
<feature type="transmembrane region" description="Helical" evidence="5">
    <location>
        <begin position="28"/>
        <end position="48"/>
    </location>
</feature>
<evidence type="ECO:0000313" key="6">
    <source>
        <dbReference type="EMBL" id="KAF2398071.1"/>
    </source>
</evidence>
<dbReference type="Proteomes" id="UP000799640">
    <property type="component" value="Unassembled WGS sequence"/>
</dbReference>
<sequence length="279" mass="30835">MSGRRGYVDPNFPPPGGKNDAPVIIYGYRPSLVVALLGVILFAISTILHSWQLKKYKTRTFSALVLTGLAMEVVGYIFRLLSSRKNPYNVIYFVVQYFFIVVAPVFFSAALYTVLSTLITKLGRQFSYFSPRLILMTFIGVDVLCTALQMAGAALIGKAQTDRKDPTSANNILLAGLAIQVASFFVFLVLMALFLLRARRQIGEKGVPGRVSKGFLISFIVATLLIYLRTVFRLAETAEGIYGALSSHEVYFGCLEFAPVVIAVYLLTFWHPGRCIAGM</sequence>
<feature type="transmembrane region" description="Helical" evidence="5">
    <location>
        <begin position="133"/>
        <end position="152"/>
    </location>
</feature>
<feature type="transmembrane region" description="Helical" evidence="5">
    <location>
        <begin position="250"/>
        <end position="270"/>
    </location>
</feature>
<keyword evidence="2 5" id="KW-0812">Transmembrane</keyword>
<evidence type="ECO:0000256" key="5">
    <source>
        <dbReference type="SAM" id="Phobius"/>
    </source>
</evidence>
<dbReference type="InterPro" id="IPR007568">
    <property type="entry name" value="RTA1"/>
</dbReference>
<dbReference type="AlphaFoldDB" id="A0A6G1HQ93"/>
<dbReference type="OrthoDB" id="4521223at2759"/>
<comment type="subcellular location">
    <subcellularLocation>
        <location evidence="1">Membrane</location>
        <topology evidence="1">Multi-pass membrane protein</topology>
    </subcellularLocation>
</comment>
<evidence type="ECO:0000256" key="2">
    <source>
        <dbReference type="ARBA" id="ARBA00022692"/>
    </source>
</evidence>
<accession>A0A6G1HQ93</accession>
<dbReference type="EMBL" id="ML996701">
    <property type="protein sequence ID" value="KAF2398071.1"/>
    <property type="molecule type" value="Genomic_DNA"/>
</dbReference>
<gene>
    <name evidence="6" type="ORF">EJ06DRAFT_550544</name>
</gene>
<dbReference type="PANTHER" id="PTHR31465:SF1">
    <property type="entry name" value="PROTEIN RTA1-RELATED"/>
    <property type="match status" value="1"/>
</dbReference>
<keyword evidence="4 5" id="KW-0472">Membrane</keyword>
<keyword evidence="7" id="KW-1185">Reference proteome</keyword>
<reference evidence="6" key="1">
    <citation type="journal article" date="2020" name="Stud. Mycol.">
        <title>101 Dothideomycetes genomes: a test case for predicting lifestyles and emergence of pathogens.</title>
        <authorList>
            <person name="Haridas S."/>
            <person name="Albert R."/>
            <person name="Binder M."/>
            <person name="Bloem J."/>
            <person name="Labutti K."/>
            <person name="Salamov A."/>
            <person name="Andreopoulos B."/>
            <person name="Baker S."/>
            <person name="Barry K."/>
            <person name="Bills G."/>
            <person name="Bluhm B."/>
            <person name="Cannon C."/>
            <person name="Castanera R."/>
            <person name="Culley D."/>
            <person name="Daum C."/>
            <person name="Ezra D."/>
            <person name="Gonzalez J."/>
            <person name="Henrissat B."/>
            <person name="Kuo A."/>
            <person name="Liang C."/>
            <person name="Lipzen A."/>
            <person name="Lutzoni F."/>
            <person name="Magnuson J."/>
            <person name="Mondo S."/>
            <person name="Nolan M."/>
            <person name="Ohm R."/>
            <person name="Pangilinan J."/>
            <person name="Park H.-J."/>
            <person name="Ramirez L."/>
            <person name="Alfaro M."/>
            <person name="Sun H."/>
            <person name="Tritt A."/>
            <person name="Yoshinaga Y."/>
            <person name="Zwiers L.-H."/>
            <person name="Turgeon B."/>
            <person name="Goodwin S."/>
            <person name="Spatafora J."/>
            <person name="Crous P."/>
            <person name="Grigoriev I."/>
        </authorList>
    </citation>
    <scope>NUCLEOTIDE SEQUENCE</scope>
    <source>
        <strain evidence="6">CBS 262.69</strain>
    </source>
</reference>
<feature type="transmembrane region" description="Helical" evidence="5">
    <location>
        <begin position="215"/>
        <end position="235"/>
    </location>
</feature>
<feature type="transmembrane region" description="Helical" evidence="5">
    <location>
        <begin position="90"/>
        <end position="112"/>
    </location>
</feature>
<evidence type="ECO:0000256" key="4">
    <source>
        <dbReference type="ARBA" id="ARBA00023136"/>
    </source>
</evidence>
<dbReference type="Pfam" id="PF04479">
    <property type="entry name" value="RTA1"/>
    <property type="match status" value="1"/>
</dbReference>
<dbReference type="PANTHER" id="PTHR31465">
    <property type="entry name" value="PROTEIN RTA1-RELATED"/>
    <property type="match status" value="1"/>
</dbReference>
<evidence type="ECO:0000313" key="7">
    <source>
        <dbReference type="Proteomes" id="UP000799640"/>
    </source>
</evidence>
<organism evidence="6 7">
    <name type="scientific">Trichodelitschia bisporula</name>
    <dbReference type="NCBI Taxonomy" id="703511"/>
    <lineage>
        <taxon>Eukaryota</taxon>
        <taxon>Fungi</taxon>
        <taxon>Dikarya</taxon>
        <taxon>Ascomycota</taxon>
        <taxon>Pezizomycotina</taxon>
        <taxon>Dothideomycetes</taxon>
        <taxon>Dothideomycetes incertae sedis</taxon>
        <taxon>Phaeotrichales</taxon>
        <taxon>Phaeotrichaceae</taxon>
        <taxon>Trichodelitschia</taxon>
    </lineage>
</organism>
<proteinExistence type="predicted"/>